<organism evidence="1">
    <name type="scientific">Anguilla anguilla</name>
    <name type="common">European freshwater eel</name>
    <name type="synonym">Muraena anguilla</name>
    <dbReference type="NCBI Taxonomy" id="7936"/>
    <lineage>
        <taxon>Eukaryota</taxon>
        <taxon>Metazoa</taxon>
        <taxon>Chordata</taxon>
        <taxon>Craniata</taxon>
        <taxon>Vertebrata</taxon>
        <taxon>Euteleostomi</taxon>
        <taxon>Actinopterygii</taxon>
        <taxon>Neopterygii</taxon>
        <taxon>Teleostei</taxon>
        <taxon>Anguilliformes</taxon>
        <taxon>Anguillidae</taxon>
        <taxon>Anguilla</taxon>
    </lineage>
</organism>
<proteinExistence type="predicted"/>
<reference evidence="1" key="1">
    <citation type="submission" date="2014-11" db="EMBL/GenBank/DDBJ databases">
        <authorList>
            <person name="Amaro Gonzalez C."/>
        </authorList>
    </citation>
    <scope>NUCLEOTIDE SEQUENCE</scope>
</reference>
<dbReference type="AlphaFoldDB" id="A0A0E9R667"/>
<dbReference type="EMBL" id="GBXM01084612">
    <property type="protein sequence ID" value="JAH23965.1"/>
    <property type="molecule type" value="Transcribed_RNA"/>
</dbReference>
<evidence type="ECO:0000313" key="1">
    <source>
        <dbReference type="EMBL" id="JAH23965.1"/>
    </source>
</evidence>
<name>A0A0E9R667_ANGAN</name>
<sequence length="44" mass="5313">MYPPFLQYHVIFSEPIYVSYLPPVSQYCRKRVKRLQTQLLVSSH</sequence>
<reference evidence="1" key="2">
    <citation type="journal article" date="2015" name="Fish Shellfish Immunol.">
        <title>Early steps in the European eel (Anguilla anguilla)-Vibrio vulnificus interaction in the gills: Role of the RtxA13 toxin.</title>
        <authorList>
            <person name="Callol A."/>
            <person name="Pajuelo D."/>
            <person name="Ebbesson L."/>
            <person name="Teles M."/>
            <person name="MacKenzie S."/>
            <person name="Amaro C."/>
        </authorList>
    </citation>
    <scope>NUCLEOTIDE SEQUENCE</scope>
</reference>
<accession>A0A0E9R667</accession>
<protein>
    <submittedName>
        <fullName evidence="1">Uncharacterized protein</fullName>
    </submittedName>
</protein>